<dbReference type="EMBL" id="ACYH01000040">
    <property type="protein sequence ID" value="EEV20208.1"/>
    <property type="molecule type" value="Genomic_DNA"/>
</dbReference>
<sequence length="127" mass="14419">MEKRIIIDFLNDHWEEFAALLSEAADTAAARIFAEHFPDDFYEFAVLLSKILSTYRTQCPDTRLPPASHTDTKGLLERAQQFRKNDSPDVDGSHSSIIVKNGLFVIQPQEYTEALDTSFKKLVDSVL</sequence>
<dbReference type="STRING" id="596324.TREVI0001_2371"/>
<name>C8PQZ6_9SPIR</name>
<dbReference type="Proteomes" id="UP000004509">
    <property type="component" value="Unassembled WGS sequence"/>
</dbReference>
<proteinExistence type="predicted"/>
<evidence type="ECO:0000313" key="1">
    <source>
        <dbReference type="EMBL" id="EEV20208.1"/>
    </source>
</evidence>
<reference evidence="1 2" key="1">
    <citation type="submission" date="2009-07" db="EMBL/GenBank/DDBJ databases">
        <authorList>
            <person name="Madupu R."/>
            <person name="Sebastian Y."/>
            <person name="Durkin A.S."/>
            <person name="Torralba M."/>
            <person name="Methe B."/>
            <person name="Sutton G.G."/>
            <person name="Strausberg R.L."/>
            <person name="Nelson K.E."/>
        </authorList>
    </citation>
    <scope>NUCLEOTIDE SEQUENCE [LARGE SCALE GENOMIC DNA]</scope>
    <source>
        <strain evidence="1 2">ATCC 35580</strain>
    </source>
</reference>
<gene>
    <name evidence="1" type="ORF">TREVI0001_2371</name>
</gene>
<dbReference type="eggNOG" id="ENOG5031CR8">
    <property type="taxonomic scope" value="Bacteria"/>
</dbReference>
<accession>C8PQZ6</accession>
<dbReference type="AlphaFoldDB" id="C8PQZ6"/>
<dbReference type="RefSeq" id="WP_006189002.1">
    <property type="nucleotide sequence ID" value="NZ_ACYH01000040.1"/>
</dbReference>
<comment type="caution">
    <text evidence="1">The sequence shown here is derived from an EMBL/GenBank/DDBJ whole genome shotgun (WGS) entry which is preliminary data.</text>
</comment>
<dbReference type="OrthoDB" id="361175at2"/>
<organism evidence="1 2">
    <name type="scientific">Treponema vincentii ATCC 35580</name>
    <dbReference type="NCBI Taxonomy" id="596324"/>
    <lineage>
        <taxon>Bacteria</taxon>
        <taxon>Pseudomonadati</taxon>
        <taxon>Spirochaetota</taxon>
        <taxon>Spirochaetia</taxon>
        <taxon>Spirochaetales</taxon>
        <taxon>Treponemataceae</taxon>
        <taxon>Treponema</taxon>
    </lineage>
</organism>
<protein>
    <submittedName>
        <fullName evidence="1">Uncharacterized protein</fullName>
    </submittedName>
</protein>
<evidence type="ECO:0000313" key="2">
    <source>
        <dbReference type="Proteomes" id="UP000004509"/>
    </source>
</evidence>